<protein>
    <submittedName>
        <fullName evidence="2">Uncharacterized protein</fullName>
    </submittedName>
</protein>
<sequence length="361" mass="40033">MAFVSRRKPLSCNSWAAVRLYVKTNCGKRRRIQGNPEHETCGIVMNPSAFRQGDEFFLVARHDVEAACAPFFLGLFDALLGRGHEIPPDIALRIERRTSKKHEMTAFFCGFQGDGVAGAENEKLVLLEAVAGDDERAGKDIDGALLMRCSKRKLPAWLQLKIDIERIGEGFYRRGEAFEAADHHPSRHTAIVDDGQVVFFRVGKGGIDFFPVIRECQPCLQARHGKRMVAQIFRGALGMHDAAPGRHQVDVAGADDFGRAEAVEMTDFAVEQIGDGGKPDVRMRAHVERFARPQDRRPHAVEEDERPHQPPPAARKRAPHRKTAKVAGARNDEVLDRVAGEGITGLRIVAWEEGHIGSPFG</sequence>
<comment type="caution">
    <text evidence="2">The sequence shown here is derived from an EMBL/GenBank/DDBJ whole genome shotgun (WGS) entry which is preliminary data.</text>
</comment>
<dbReference type="AlphaFoldDB" id="N6VDC6"/>
<dbReference type="EMBL" id="AQHN01000011">
    <property type="protein sequence ID" value="ENN89042.1"/>
    <property type="molecule type" value="Genomic_DNA"/>
</dbReference>
<evidence type="ECO:0000313" key="2">
    <source>
        <dbReference type="EMBL" id="ENN89042.1"/>
    </source>
</evidence>
<organism evidence="2 3">
    <name type="scientific">Rhizobium freirei PRF 81</name>
    <dbReference type="NCBI Taxonomy" id="363754"/>
    <lineage>
        <taxon>Bacteria</taxon>
        <taxon>Pseudomonadati</taxon>
        <taxon>Pseudomonadota</taxon>
        <taxon>Alphaproteobacteria</taxon>
        <taxon>Hyphomicrobiales</taxon>
        <taxon>Rhizobiaceae</taxon>
        <taxon>Rhizobium/Agrobacterium group</taxon>
        <taxon>Rhizobium</taxon>
    </lineage>
</organism>
<proteinExistence type="predicted"/>
<reference evidence="2 3" key="1">
    <citation type="journal article" date="2012" name="BMC Genomics">
        <title>Genomic basis of broad host range and environmental adaptability of Rhizobium tropici CIAT 899 and Rhizobium sp. PRF 81 which are used in inoculants for common bean (Phaseolus vulgaris L.).</title>
        <authorList>
            <person name="Ormeno-Orrillo E."/>
            <person name="Menna P."/>
            <person name="Almeida L.G."/>
            <person name="Ollero F.J."/>
            <person name="Nicolas M.F."/>
            <person name="Pains Rodrigues E."/>
            <person name="Shigueyoshi Nakatani A."/>
            <person name="Silva Batista J.S."/>
            <person name="Oliveira Chueire L.M."/>
            <person name="Souza R.C."/>
            <person name="Ribeiro Vasconcelos A.T."/>
            <person name="Megias M."/>
            <person name="Hungria M."/>
            <person name="Martinez-Romero E."/>
        </authorList>
    </citation>
    <scope>NUCLEOTIDE SEQUENCE [LARGE SCALE GENOMIC DNA]</scope>
    <source>
        <strain evidence="2 3">PRF 81</strain>
    </source>
</reference>
<name>N6VDC6_9HYPH</name>
<evidence type="ECO:0000256" key="1">
    <source>
        <dbReference type="SAM" id="MobiDB-lite"/>
    </source>
</evidence>
<feature type="region of interest" description="Disordered" evidence="1">
    <location>
        <begin position="291"/>
        <end position="331"/>
    </location>
</feature>
<keyword evidence="3" id="KW-1185">Reference proteome</keyword>
<accession>N6VDC6</accession>
<feature type="compositionally biased region" description="Basic and acidic residues" evidence="1">
    <location>
        <begin position="291"/>
        <end position="308"/>
    </location>
</feature>
<gene>
    <name evidence="2" type="ORF">RHSP_01992</name>
</gene>
<feature type="compositionally biased region" description="Basic residues" evidence="1">
    <location>
        <begin position="314"/>
        <end position="324"/>
    </location>
</feature>
<dbReference type="AntiFam" id="ANF00117">
    <property type="entry name" value="Shadow ORF (opposite PRN2)"/>
</dbReference>
<evidence type="ECO:0000313" key="3">
    <source>
        <dbReference type="Proteomes" id="UP000012429"/>
    </source>
</evidence>
<dbReference type="Proteomes" id="UP000012429">
    <property type="component" value="Unassembled WGS sequence"/>
</dbReference>